<feature type="compositionally biased region" description="Basic and acidic residues" evidence="1">
    <location>
        <begin position="12"/>
        <end position="21"/>
    </location>
</feature>
<organism evidence="2">
    <name type="scientific">Aegilops tauschii</name>
    <name type="common">Tausch's goatgrass</name>
    <name type="synonym">Aegilops squarrosa</name>
    <dbReference type="NCBI Taxonomy" id="37682"/>
    <lineage>
        <taxon>Eukaryota</taxon>
        <taxon>Viridiplantae</taxon>
        <taxon>Streptophyta</taxon>
        <taxon>Embryophyta</taxon>
        <taxon>Tracheophyta</taxon>
        <taxon>Spermatophyta</taxon>
        <taxon>Magnoliopsida</taxon>
        <taxon>Liliopsida</taxon>
        <taxon>Poales</taxon>
        <taxon>Poaceae</taxon>
        <taxon>BOP clade</taxon>
        <taxon>Pooideae</taxon>
        <taxon>Triticodae</taxon>
        <taxon>Triticeae</taxon>
        <taxon>Triticinae</taxon>
        <taxon>Aegilops</taxon>
    </lineage>
</organism>
<proteinExistence type="predicted"/>
<feature type="region of interest" description="Disordered" evidence="1">
    <location>
        <begin position="67"/>
        <end position="132"/>
    </location>
</feature>
<accession>N1QY20</accession>
<protein>
    <submittedName>
        <fullName evidence="2">Uncharacterized protein</fullName>
    </submittedName>
</protein>
<dbReference type="AlphaFoldDB" id="N1QY20"/>
<feature type="region of interest" description="Disordered" evidence="1">
    <location>
        <begin position="1"/>
        <end position="54"/>
    </location>
</feature>
<evidence type="ECO:0000313" key="2">
    <source>
        <dbReference type="EnsemblPlants" id="EMT15771"/>
    </source>
</evidence>
<feature type="compositionally biased region" description="Gly residues" evidence="1">
    <location>
        <begin position="67"/>
        <end position="78"/>
    </location>
</feature>
<feature type="compositionally biased region" description="Polar residues" evidence="1">
    <location>
        <begin position="30"/>
        <end position="40"/>
    </location>
</feature>
<name>N1QY20_AEGTA</name>
<feature type="compositionally biased region" description="Basic residues" evidence="1">
    <location>
        <begin position="113"/>
        <end position="122"/>
    </location>
</feature>
<sequence>MAVSLQVADAPDGIKQREQESSGRAAQLGQRGSAQSSSTQRGRRFRPMQGNDGMWCSGRSWTGYAAGGRFQGRMGGSVDGRPAGERRRLGTAVKLQLGQRHGSLYRENETRGRSRRSSRRREGKYGCGEGPA</sequence>
<dbReference type="EnsemblPlants" id="EMT15771">
    <property type="protein sequence ID" value="EMT15771"/>
    <property type="gene ID" value="F775_07643"/>
</dbReference>
<reference evidence="2" key="1">
    <citation type="submission" date="2015-06" db="UniProtKB">
        <authorList>
            <consortium name="EnsemblPlants"/>
        </authorList>
    </citation>
    <scope>IDENTIFICATION</scope>
</reference>
<evidence type="ECO:0000256" key="1">
    <source>
        <dbReference type="SAM" id="MobiDB-lite"/>
    </source>
</evidence>